<protein>
    <submittedName>
        <fullName evidence="7">ATP-binding cassette domain-containing protein</fullName>
    </submittedName>
</protein>
<dbReference type="GO" id="GO:0016887">
    <property type="term" value="F:ATP hydrolysis activity"/>
    <property type="evidence" value="ECO:0007669"/>
    <property type="project" value="InterPro"/>
</dbReference>
<dbReference type="GO" id="GO:0016020">
    <property type="term" value="C:membrane"/>
    <property type="evidence" value="ECO:0007669"/>
    <property type="project" value="UniProtKB-SubCell"/>
</dbReference>
<dbReference type="Proteomes" id="UP000297975">
    <property type="component" value="Unassembled WGS sequence"/>
</dbReference>
<evidence type="ECO:0000256" key="5">
    <source>
        <dbReference type="ARBA" id="ARBA00023136"/>
    </source>
</evidence>
<keyword evidence="5" id="KW-0472">Membrane</keyword>
<feature type="non-terminal residue" evidence="7">
    <location>
        <position position="108"/>
    </location>
</feature>
<dbReference type="PANTHER" id="PTHR43297">
    <property type="entry name" value="OLIGOPEPTIDE TRANSPORT ATP-BINDING PROTEIN APPD"/>
    <property type="match status" value="1"/>
</dbReference>
<evidence type="ECO:0000256" key="2">
    <source>
        <dbReference type="ARBA" id="ARBA00005417"/>
    </source>
</evidence>
<name>A0A4Y8ICQ5_9BACI</name>
<dbReference type="SUPFAM" id="SSF52540">
    <property type="entry name" value="P-loop containing nucleoside triphosphate hydrolases"/>
    <property type="match status" value="1"/>
</dbReference>
<dbReference type="OrthoDB" id="9806285at2"/>
<evidence type="ECO:0000313" key="8">
    <source>
        <dbReference type="Proteomes" id="UP000297975"/>
    </source>
</evidence>
<evidence type="ECO:0000256" key="4">
    <source>
        <dbReference type="ARBA" id="ARBA00022475"/>
    </source>
</evidence>
<reference evidence="7 8" key="1">
    <citation type="submission" date="2019-03" db="EMBL/GenBank/DDBJ databases">
        <authorList>
            <person name="He R.-H."/>
        </authorList>
    </citation>
    <scope>NUCLEOTIDE SEQUENCE [LARGE SCALE GENOMIC DNA]</scope>
    <source>
        <strain evidence="8">SH 714</strain>
    </source>
</reference>
<dbReference type="InterPro" id="IPR003439">
    <property type="entry name" value="ABC_transporter-like_ATP-bd"/>
</dbReference>
<dbReference type="Gene3D" id="3.40.50.300">
    <property type="entry name" value="P-loop containing nucleotide triphosphate hydrolases"/>
    <property type="match status" value="1"/>
</dbReference>
<accession>A0A4Y8ICQ5</accession>
<dbReference type="EMBL" id="SOPW01000066">
    <property type="protein sequence ID" value="TFB12573.1"/>
    <property type="molecule type" value="Genomic_DNA"/>
</dbReference>
<organism evidence="7 8">
    <name type="scientific">Filobacillus milosensis</name>
    <dbReference type="NCBI Taxonomy" id="94137"/>
    <lineage>
        <taxon>Bacteria</taxon>
        <taxon>Bacillati</taxon>
        <taxon>Bacillota</taxon>
        <taxon>Bacilli</taxon>
        <taxon>Bacillales</taxon>
        <taxon>Bacillaceae</taxon>
        <taxon>Filobacillus</taxon>
    </lineage>
</organism>
<keyword evidence="8" id="KW-1185">Reference proteome</keyword>
<dbReference type="Pfam" id="PF00005">
    <property type="entry name" value="ABC_tran"/>
    <property type="match status" value="1"/>
</dbReference>
<keyword evidence="4" id="KW-1003">Cell membrane</keyword>
<keyword evidence="7" id="KW-0067">ATP-binding</keyword>
<comment type="subcellular location">
    <subcellularLocation>
        <location evidence="1">Membrane</location>
    </subcellularLocation>
</comment>
<feature type="domain" description="ABC transporter" evidence="6">
    <location>
        <begin position="16"/>
        <end position="99"/>
    </location>
</feature>
<gene>
    <name evidence="7" type="ORF">E3U55_17195</name>
</gene>
<dbReference type="GO" id="GO:0005524">
    <property type="term" value="F:ATP binding"/>
    <property type="evidence" value="ECO:0007669"/>
    <property type="project" value="UniProtKB-KW"/>
</dbReference>
<dbReference type="InterPro" id="IPR027417">
    <property type="entry name" value="P-loop_NTPase"/>
</dbReference>
<feature type="non-terminal residue" evidence="7">
    <location>
        <position position="1"/>
    </location>
</feature>
<evidence type="ECO:0000313" key="7">
    <source>
        <dbReference type="EMBL" id="TFB12573.1"/>
    </source>
</evidence>
<evidence type="ECO:0000256" key="3">
    <source>
        <dbReference type="ARBA" id="ARBA00022448"/>
    </source>
</evidence>
<comment type="caution">
    <text evidence="7">The sequence shown here is derived from an EMBL/GenBank/DDBJ whole genome shotgun (WGS) entry which is preliminary data.</text>
</comment>
<dbReference type="PANTHER" id="PTHR43297:SF2">
    <property type="entry name" value="DIPEPTIDE TRANSPORT ATP-BINDING PROTEIN DPPD"/>
    <property type="match status" value="1"/>
</dbReference>
<dbReference type="InterPro" id="IPR050388">
    <property type="entry name" value="ABC_Ni/Peptide_Import"/>
</dbReference>
<evidence type="ECO:0000259" key="6">
    <source>
        <dbReference type="Pfam" id="PF00005"/>
    </source>
</evidence>
<dbReference type="AlphaFoldDB" id="A0A4Y8ICQ5"/>
<dbReference type="RefSeq" id="WP_134341686.1">
    <property type="nucleotide sequence ID" value="NZ_SOPW01000066.1"/>
</dbReference>
<proteinExistence type="inferred from homology"/>
<evidence type="ECO:0000256" key="1">
    <source>
        <dbReference type="ARBA" id="ARBA00004370"/>
    </source>
</evidence>
<keyword evidence="3" id="KW-0813">Transport</keyword>
<sequence>LEIGMPTPDGPRTLVHDCTLDVALGESVGLVGESGSGKTLSVRAIAGLLPESFTTAGTIRVEGKDLASLDERGRRELRALRIGMAFQTPRAHLNPLRTIGDFLTEALV</sequence>
<keyword evidence="7" id="KW-0547">Nucleotide-binding</keyword>
<comment type="similarity">
    <text evidence="2">Belongs to the ABC transporter superfamily.</text>
</comment>